<reference evidence="1" key="1">
    <citation type="submission" date="2020-02" db="EMBL/GenBank/DDBJ databases">
        <authorList>
            <person name="Meier V. D."/>
        </authorList>
    </citation>
    <scope>NUCLEOTIDE SEQUENCE</scope>
    <source>
        <strain evidence="1">AVDCRST_MAG88</strain>
    </source>
</reference>
<gene>
    <name evidence="1" type="ORF">AVDCRST_MAG88-1685</name>
</gene>
<accession>A0A6J4UY62</accession>
<protein>
    <submittedName>
        <fullName evidence="1">Uncharacterized protein</fullName>
    </submittedName>
</protein>
<sequence>MRQVGGHRPASQVPHPAPGYLIDGRFQIAAARPLMRTRYRGDHAGRGPRFARVRPTA</sequence>
<dbReference type="AlphaFoldDB" id="A0A6J4UY62"/>
<dbReference type="EMBL" id="CADCWM010000487">
    <property type="protein sequence ID" value="CAA9563342.1"/>
    <property type="molecule type" value="Genomic_DNA"/>
</dbReference>
<evidence type="ECO:0000313" key="1">
    <source>
        <dbReference type="EMBL" id="CAA9563342.1"/>
    </source>
</evidence>
<proteinExistence type="predicted"/>
<organism evidence="1">
    <name type="scientific">uncultured Thermomicrobiales bacterium</name>
    <dbReference type="NCBI Taxonomy" id="1645740"/>
    <lineage>
        <taxon>Bacteria</taxon>
        <taxon>Pseudomonadati</taxon>
        <taxon>Thermomicrobiota</taxon>
        <taxon>Thermomicrobia</taxon>
        <taxon>Thermomicrobiales</taxon>
        <taxon>environmental samples</taxon>
    </lineage>
</organism>
<name>A0A6J4UY62_9BACT</name>